<accession>A0A132TLK7</accession>
<protein>
    <recommendedName>
        <fullName evidence="6">Helicase</fullName>
    </recommendedName>
</protein>
<dbReference type="SUPFAM" id="SSF52540">
    <property type="entry name" value="P-loop containing nucleoside triphosphate hydrolases"/>
    <property type="match status" value="1"/>
</dbReference>
<feature type="domain" description="Helicase C-terminal" evidence="3">
    <location>
        <begin position="552"/>
        <end position="718"/>
    </location>
</feature>
<dbReference type="Gene3D" id="3.40.50.300">
    <property type="entry name" value="P-loop containing nucleotide triphosphate hydrolases"/>
    <property type="match status" value="1"/>
</dbReference>
<dbReference type="CDD" id="cd18793">
    <property type="entry name" value="SF2_C_SNF"/>
    <property type="match status" value="1"/>
</dbReference>
<dbReference type="GO" id="GO:0005524">
    <property type="term" value="F:ATP binding"/>
    <property type="evidence" value="ECO:0007669"/>
    <property type="project" value="InterPro"/>
</dbReference>
<dbReference type="Gene3D" id="3.40.50.10810">
    <property type="entry name" value="Tandem AAA-ATPase domain"/>
    <property type="match status" value="2"/>
</dbReference>
<keyword evidence="1" id="KW-0378">Hydrolase</keyword>
<dbReference type="GO" id="GO:0016787">
    <property type="term" value="F:hydrolase activity"/>
    <property type="evidence" value="ECO:0007669"/>
    <property type="project" value="UniProtKB-KW"/>
</dbReference>
<dbReference type="Pfam" id="PF00271">
    <property type="entry name" value="Helicase_C"/>
    <property type="match status" value="1"/>
</dbReference>
<dbReference type="SMART" id="SM00490">
    <property type="entry name" value="HELICc"/>
    <property type="match status" value="1"/>
</dbReference>
<evidence type="ECO:0008006" key="6">
    <source>
        <dbReference type="Google" id="ProtNLM"/>
    </source>
</evidence>
<gene>
    <name evidence="4" type="ORF">AMQ84_26055</name>
</gene>
<dbReference type="PANTHER" id="PTHR45766:SF6">
    <property type="entry name" value="SWI_SNF-RELATED MATRIX-ASSOCIATED ACTIN-DEPENDENT REGULATOR OF CHROMATIN SUBFAMILY A-LIKE PROTEIN 1"/>
    <property type="match status" value="1"/>
</dbReference>
<evidence type="ECO:0000259" key="2">
    <source>
        <dbReference type="PROSITE" id="PS51192"/>
    </source>
</evidence>
<dbReference type="Pfam" id="PF04851">
    <property type="entry name" value="ResIII"/>
    <property type="match status" value="1"/>
</dbReference>
<dbReference type="GO" id="GO:0003677">
    <property type="term" value="F:DNA binding"/>
    <property type="evidence" value="ECO:0007669"/>
    <property type="project" value="InterPro"/>
</dbReference>
<dbReference type="SMART" id="SM00487">
    <property type="entry name" value="DEXDc"/>
    <property type="match status" value="1"/>
</dbReference>
<evidence type="ECO:0000313" key="4">
    <source>
        <dbReference type="EMBL" id="KWX72150.1"/>
    </source>
</evidence>
<evidence type="ECO:0000259" key="3">
    <source>
        <dbReference type="PROSITE" id="PS51194"/>
    </source>
</evidence>
<sequence length="1086" mass="127391">MSRIYVGSFVKVASNSMGIGSLSAISADKKTVEVTYFHSINKQTSDWFSILDIKSVVLEHQSRCYYYDVEKDEWKMGRALRKLDDEYEVDFPDTYSCYISQKDLFVRCADSTTNPMEVLSILGQETSFFYQRRNSFLQMLIEQRAVASGMTGLISSGIEILPHQVEVIRRVLEDPVPRYLLADEVGMGKTIEAGVILRQKLLDHPNHQAIILAPKYLLTQWEEELTQRCLIDQFPKRIHFAGLESIDNQYNTIPDIIIVDEAHELARKAFSKDPVEQKQYDILKSMCHSAKTLLLLSATPVLNNEWEFLSMLHILAPEQHRLEDIDAFRYKLDKRQEVGKSLLSFREETKSFLIQRRIGNFRILFSEDKLLLSLLDELEISLDSKYEEKRKELIRRIRIHISETYRLHRRMLRNRRDNATSLFQHHRGELPVMEEWDLDERTEELHLILDDYRIESWAAEREVWEDESAVTSPRLSIWRSFLEGVCTDENLLRDLVRIRKEQKLIEDMSEIFSKINLQYIVETPHFEGESEMLDRLLRVLAYPSEMGDKNRLLATMIQHTQKRAQQKKMSPQKIIVFTQHTRVCKQVTQFLKETFGDEAVGGYYMGLNREQIELITTNFRDNSECQILVSDKTGEIGRNFQFADEMIHYDLPFAPNQLEQRIGRLDRIGRNKPFRISVLTGPDAEVNYQWGWHQFLKEGLNIYNDSISSLQFFIDAILPDVLRDLYIHGLPGLEKSIEGMRVKIHDEKVRIAEQQIIDEIDAHEQQANGFFDQLVLHESNPERIQQLLEPWVCEAMRFKKIEKEGRIIYKPAFGTLLPTQHLVALNEQMERPGCFDREIVIKNNNYKLFRLGDPFFDILSEYLRKDDRGQTYAFWRKVKSWTQDTDWLGFRLHYIVEGDLKPLLNLLEVRGLQVDSKVYQRLLDKFFEPTYVEVILDYQGNRVDDELEYLLARPYCDVEDGGTDTSIIKDRLKVIRDIFTTKQWQKVCDLISSQSRQYLYEDPKFIEKCRTKAEVAINHFNYLKVQVEMRKLFEGDSVTYDAFDEEQYEALVQGIKQPKVQLDSAGFIILSGRDLLKSVRRGGTTF</sequence>
<evidence type="ECO:0000256" key="1">
    <source>
        <dbReference type="ARBA" id="ARBA00022801"/>
    </source>
</evidence>
<dbReference type="InterPro" id="IPR006935">
    <property type="entry name" value="Helicase/UvrB_N"/>
</dbReference>
<evidence type="ECO:0000313" key="5">
    <source>
        <dbReference type="Proteomes" id="UP000070475"/>
    </source>
</evidence>
<dbReference type="PATRIC" id="fig|483937.3.peg.5211"/>
<organism evidence="4 5">
    <name type="scientific">Paenibacillus riograndensis</name>
    <dbReference type="NCBI Taxonomy" id="483937"/>
    <lineage>
        <taxon>Bacteria</taxon>
        <taxon>Bacillati</taxon>
        <taxon>Bacillota</taxon>
        <taxon>Bacilli</taxon>
        <taxon>Bacillales</taxon>
        <taxon>Paenibacillaceae</taxon>
        <taxon>Paenibacillus</taxon>
        <taxon>Paenibacillus sonchi group</taxon>
    </lineage>
</organism>
<dbReference type="OrthoDB" id="9814088at2"/>
<name>A0A132TLK7_9BACL</name>
<dbReference type="PROSITE" id="PS51194">
    <property type="entry name" value="HELICASE_CTER"/>
    <property type="match status" value="1"/>
</dbReference>
<dbReference type="InterPro" id="IPR049730">
    <property type="entry name" value="SNF2/RAD54-like_C"/>
</dbReference>
<reference evidence="4 5" key="1">
    <citation type="submission" date="2015-08" db="EMBL/GenBank/DDBJ databases">
        <title>Genomes of Paenibacillus riograndensis.</title>
        <authorList>
            <person name="Sant'Anna F.H."/>
            <person name="Souza R."/>
            <person name="Ambrosini A."/>
            <person name="Bach E."/>
            <person name="Fernandes G."/>
            <person name="Balsanelli E."/>
            <person name="Baura V.A."/>
            <person name="Pedrosa F.O."/>
            <person name="Souza E.M."/>
            <person name="Passaglia L."/>
        </authorList>
    </citation>
    <scope>NUCLEOTIDE SEQUENCE [LARGE SCALE GENOMIC DNA]</scope>
    <source>
        <strain evidence="4 5">CAS34</strain>
    </source>
</reference>
<dbReference type="PANTHER" id="PTHR45766">
    <property type="entry name" value="DNA ANNEALING HELICASE AND ENDONUCLEASE ZRANB3 FAMILY MEMBER"/>
    <property type="match status" value="1"/>
</dbReference>
<proteinExistence type="predicted"/>
<dbReference type="NCBIfam" id="NF041062">
    <property type="entry name" value="DpdE"/>
    <property type="match status" value="1"/>
</dbReference>
<comment type="caution">
    <text evidence="4">The sequence shown here is derived from an EMBL/GenBank/DDBJ whole genome shotgun (WGS) entry which is preliminary data.</text>
</comment>
<keyword evidence="5" id="KW-1185">Reference proteome</keyword>
<dbReference type="InterPro" id="IPR038718">
    <property type="entry name" value="SNF2-like_sf"/>
</dbReference>
<dbReference type="PROSITE" id="PS51192">
    <property type="entry name" value="HELICASE_ATP_BIND_1"/>
    <property type="match status" value="1"/>
</dbReference>
<dbReference type="AlphaFoldDB" id="A0A132TLK7"/>
<dbReference type="InterPro" id="IPR001650">
    <property type="entry name" value="Helicase_C-like"/>
</dbReference>
<dbReference type="EMBL" id="LIRB01000145">
    <property type="protein sequence ID" value="KWX72150.1"/>
    <property type="molecule type" value="Genomic_DNA"/>
</dbReference>
<dbReference type="Proteomes" id="UP000070475">
    <property type="component" value="Unassembled WGS sequence"/>
</dbReference>
<dbReference type="InterPro" id="IPR027417">
    <property type="entry name" value="P-loop_NTPase"/>
</dbReference>
<dbReference type="RefSeq" id="WP_060862732.1">
    <property type="nucleotide sequence ID" value="NZ_LIRB01000145.1"/>
</dbReference>
<feature type="domain" description="Helicase ATP-binding" evidence="2">
    <location>
        <begin position="170"/>
        <end position="318"/>
    </location>
</feature>
<dbReference type="InterPro" id="IPR014001">
    <property type="entry name" value="Helicase_ATP-bd"/>
</dbReference>